<accession>A0AAW3WX77</accession>
<dbReference type="RefSeq" id="WP_179253432.1">
    <property type="nucleotide sequence ID" value="NZ_JACBIV010000024.1"/>
</dbReference>
<protein>
    <submittedName>
        <fullName evidence="1">Uncharacterized protein</fullName>
    </submittedName>
</protein>
<organism evidence="1 2">
    <name type="scientific">Serratia fonticola</name>
    <dbReference type="NCBI Taxonomy" id="47917"/>
    <lineage>
        <taxon>Bacteria</taxon>
        <taxon>Pseudomonadati</taxon>
        <taxon>Pseudomonadota</taxon>
        <taxon>Gammaproteobacteria</taxon>
        <taxon>Enterobacterales</taxon>
        <taxon>Yersiniaceae</taxon>
        <taxon>Serratia</taxon>
    </lineage>
</organism>
<gene>
    <name evidence="1" type="ORF">H8J20_22195</name>
</gene>
<proteinExistence type="predicted"/>
<comment type="caution">
    <text evidence="1">The sequence shown here is derived from an EMBL/GenBank/DDBJ whole genome shotgun (WGS) entry which is preliminary data.</text>
</comment>
<dbReference type="Proteomes" id="UP000659084">
    <property type="component" value="Unassembled WGS sequence"/>
</dbReference>
<evidence type="ECO:0000313" key="2">
    <source>
        <dbReference type="Proteomes" id="UP000659084"/>
    </source>
</evidence>
<reference evidence="1" key="1">
    <citation type="submission" date="2020-08" db="EMBL/GenBank/DDBJ databases">
        <title>Food and environmental bacterial isolates.</title>
        <authorList>
            <person name="Richter L."/>
            <person name="Du Plessis E.M."/>
            <person name="Duvenage S."/>
            <person name="Allam M."/>
            <person name="Korsten L."/>
        </authorList>
    </citation>
    <scope>NUCLEOTIDE SEQUENCE</scope>
    <source>
        <strain evidence="1">UPMP2127</strain>
    </source>
</reference>
<evidence type="ECO:0000313" key="1">
    <source>
        <dbReference type="EMBL" id="MBC3214853.1"/>
    </source>
</evidence>
<dbReference type="AlphaFoldDB" id="A0AAW3WX77"/>
<dbReference type="EMBL" id="JACNYO010000030">
    <property type="protein sequence ID" value="MBC3214853.1"/>
    <property type="molecule type" value="Genomic_DNA"/>
</dbReference>
<name>A0AAW3WX77_SERFO</name>
<sequence>MAKLIPVSESNSYDADYIVGVGINSFDNLIVMLADGSIISADIGYGESAHQAKRRLEAEINAAKTKGGE</sequence>